<evidence type="ECO:0000313" key="1">
    <source>
        <dbReference type="EMBL" id="QDV05440.1"/>
    </source>
</evidence>
<dbReference type="Gene3D" id="3.20.20.140">
    <property type="entry name" value="Metal-dependent hydrolases"/>
    <property type="match status" value="1"/>
</dbReference>
<dbReference type="PANTHER" id="PTHR10443:SF12">
    <property type="entry name" value="DIPEPTIDASE"/>
    <property type="match status" value="1"/>
</dbReference>
<organism evidence="1 2">
    <name type="scientific">Saltatorellus ferox</name>
    <dbReference type="NCBI Taxonomy" id="2528018"/>
    <lineage>
        <taxon>Bacteria</taxon>
        <taxon>Pseudomonadati</taxon>
        <taxon>Planctomycetota</taxon>
        <taxon>Planctomycetia</taxon>
        <taxon>Planctomycetia incertae sedis</taxon>
        <taxon>Saltatorellus</taxon>
    </lineage>
</organism>
<sequence length="364" mass="38459">MLPIFDAHCDALQRALDMGHDLSGETHGHLDLAKGARGGLRAAVLTAWVDGPYADEVGASKRRTNALLDAADDLFAAAPNKIVRVTDGDALDAALAGGADDPVACVLAIEGGHAIEDDLGQLEHYASRGVRVMTLTWNNHLSWARSCRDGAGAGVPEGLNAFGREVVKRMGELGMLVDLSHAGERTFYDALECAAAPPMVSHSGCSAIAAHPRNIDDDQLRALRDCGGVLGIPFATAFLSEDEREAERAFRETDAYRAVTADSATERLLLQGDAIQKGLPPFPIEHVVRHTLHALEICGPEHVAIGSDFDGIDRRPAGLEDASGYQTLLRALADRGVDDETLAAIAHGNARRALGAAMTVTSQG</sequence>
<proteinExistence type="predicted"/>
<dbReference type="InterPro" id="IPR032466">
    <property type="entry name" value="Metal_Hydrolase"/>
</dbReference>
<dbReference type="PROSITE" id="PS51365">
    <property type="entry name" value="RENAL_DIPEPTIDASE_2"/>
    <property type="match status" value="1"/>
</dbReference>
<gene>
    <name evidence="1" type="ORF">Poly30_09370</name>
</gene>
<keyword evidence="2" id="KW-1185">Reference proteome</keyword>
<dbReference type="EMBL" id="CP036434">
    <property type="protein sequence ID" value="QDV05440.1"/>
    <property type="molecule type" value="Genomic_DNA"/>
</dbReference>
<protein>
    <submittedName>
        <fullName evidence="1">Membrane dipeptidase (Peptidase family M19)</fullName>
    </submittedName>
</protein>
<dbReference type="AlphaFoldDB" id="A0A518EMX5"/>
<reference evidence="1 2" key="1">
    <citation type="submission" date="2019-02" db="EMBL/GenBank/DDBJ databases">
        <title>Deep-cultivation of Planctomycetes and their phenomic and genomic characterization uncovers novel biology.</title>
        <authorList>
            <person name="Wiegand S."/>
            <person name="Jogler M."/>
            <person name="Boedeker C."/>
            <person name="Pinto D."/>
            <person name="Vollmers J."/>
            <person name="Rivas-Marin E."/>
            <person name="Kohn T."/>
            <person name="Peeters S.H."/>
            <person name="Heuer A."/>
            <person name="Rast P."/>
            <person name="Oberbeckmann S."/>
            <person name="Bunk B."/>
            <person name="Jeske O."/>
            <person name="Meyerdierks A."/>
            <person name="Storesund J.E."/>
            <person name="Kallscheuer N."/>
            <person name="Luecker S."/>
            <person name="Lage O.M."/>
            <person name="Pohl T."/>
            <person name="Merkel B.J."/>
            <person name="Hornburger P."/>
            <person name="Mueller R.-W."/>
            <person name="Bruemmer F."/>
            <person name="Labrenz M."/>
            <person name="Spormann A.M."/>
            <person name="Op den Camp H."/>
            <person name="Overmann J."/>
            <person name="Amann R."/>
            <person name="Jetten M.S.M."/>
            <person name="Mascher T."/>
            <person name="Medema M.H."/>
            <person name="Devos D.P."/>
            <person name="Kaster A.-K."/>
            <person name="Ovreas L."/>
            <person name="Rohde M."/>
            <person name="Galperin M.Y."/>
            <person name="Jogler C."/>
        </authorList>
    </citation>
    <scope>NUCLEOTIDE SEQUENCE [LARGE SCALE GENOMIC DNA]</scope>
    <source>
        <strain evidence="1 2">Poly30</strain>
    </source>
</reference>
<dbReference type="InterPro" id="IPR008257">
    <property type="entry name" value="Pept_M19"/>
</dbReference>
<dbReference type="Pfam" id="PF01244">
    <property type="entry name" value="Peptidase_M19"/>
    <property type="match status" value="1"/>
</dbReference>
<name>A0A518EMX5_9BACT</name>
<dbReference type="GO" id="GO:0006508">
    <property type="term" value="P:proteolysis"/>
    <property type="evidence" value="ECO:0007669"/>
    <property type="project" value="InterPro"/>
</dbReference>
<dbReference type="Proteomes" id="UP000320390">
    <property type="component" value="Chromosome"/>
</dbReference>
<dbReference type="OrthoDB" id="9804920at2"/>
<accession>A0A518EMX5</accession>
<dbReference type="PANTHER" id="PTHR10443">
    <property type="entry name" value="MICROSOMAL DIPEPTIDASE"/>
    <property type="match status" value="1"/>
</dbReference>
<dbReference type="SUPFAM" id="SSF51556">
    <property type="entry name" value="Metallo-dependent hydrolases"/>
    <property type="match status" value="1"/>
</dbReference>
<dbReference type="GO" id="GO:0070573">
    <property type="term" value="F:metallodipeptidase activity"/>
    <property type="evidence" value="ECO:0007669"/>
    <property type="project" value="InterPro"/>
</dbReference>
<dbReference type="RefSeq" id="WP_145194844.1">
    <property type="nucleotide sequence ID" value="NZ_CP036434.1"/>
</dbReference>
<evidence type="ECO:0000313" key="2">
    <source>
        <dbReference type="Proteomes" id="UP000320390"/>
    </source>
</evidence>